<keyword evidence="5" id="KW-0274">FAD</keyword>
<dbReference type="InterPro" id="IPR002938">
    <property type="entry name" value="FAD-bd"/>
</dbReference>
<keyword evidence="9" id="KW-0830">Ubiquinone</keyword>
<dbReference type="PROSITE" id="PS01304">
    <property type="entry name" value="UBIH"/>
    <property type="match status" value="1"/>
</dbReference>
<keyword evidence="7" id="KW-0503">Monooxygenase</keyword>
<evidence type="ECO:0000256" key="7">
    <source>
        <dbReference type="ARBA" id="ARBA00023033"/>
    </source>
</evidence>
<name>A0ABV7XGU0_9SPHN</name>
<reference evidence="10" key="1">
    <citation type="journal article" date="2019" name="Int. J. Syst. Evol. Microbiol.">
        <title>The Global Catalogue of Microorganisms (GCM) 10K type strain sequencing project: providing services to taxonomists for standard genome sequencing and annotation.</title>
        <authorList>
            <consortium name="The Broad Institute Genomics Platform"/>
            <consortium name="The Broad Institute Genome Sequencing Center for Infectious Disease"/>
            <person name="Wu L."/>
            <person name="Ma J."/>
        </authorList>
    </citation>
    <scope>NUCLEOTIDE SEQUENCE [LARGE SCALE GENOMIC DNA]</scope>
    <source>
        <strain evidence="10">KCTC 42644</strain>
    </source>
</reference>
<dbReference type="PANTHER" id="PTHR43876:SF7">
    <property type="entry name" value="UBIQUINONE BIOSYNTHESIS MONOOXYGENASE COQ6, MITOCHONDRIAL"/>
    <property type="match status" value="1"/>
</dbReference>
<dbReference type="InterPro" id="IPR036188">
    <property type="entry name" value="FAD/NAD-bd_sf"/>
</dbReference>
<feature type="domain" description="FAD-binding" evidence="8">
    <location>
        <begin position="3"/>
        <end position="322"/>
    </location>
</feature>
<keyword evidence="6" id="KW-0560">Oxidoreductase</keyword>
<comment type="pathway">
    <text evidence="2">Cofactor biosynthesis; ubiquinone biosynthesis.</text>
</comment>
<dbReference type="InterPro" id="IPR010971">
    <property type="entry name" value="UbiH/COQ6"/>
</dbReference>
<dbReference type="RefSeq" id="WP_380864157.1">
    <property type="nucleotide sequence ID" value="NZ_JBHRXV010000017.1"/>
</dbReference>
<dbReference type="InterPro" id="IPR051205">
    <property type="entry name" value="UbiH/COQ6_monooxygenase"/>
</dbReference>
<evidence type="ECO:0000256" key="1">
    <source>
        <dbReference type="ARBA" id="ARBA00001974"/>
    </source>
</evidence>
<comment type="similarity">
    <text evidence="3">Belongs to the UbiH/COQ6 family.</text>
</comment>
<protein>
    <submittedName>
        <fullName evidence="9">UbiH/UbiF/VisC/COQ6 family ubiquinone biosynthesis hydroxylase</fullName>
    </submittedName>
</protein>
<evidence type="ECO:0000256" key="3">
    <source>
        <dbReference type="ARBA" id="ARBA00005349"/>
    </source>
</evidence>
<accession>A0ABV7XGU0</accession>
<sequence>MNSDVIIIGGGLVGMTLALALDKHGLSSVVVDSADLSTTLAPGFDGRASAIASASARMFKAIGLWDLVDGQACAIDEIRVTDGLSPLHLHFDARDADLGPLGYMVENRLLRAALIEAAAKAAHIKVRAPARYQSVERTATGATVTLHDGTILKAPLVIAADGRRSALREAAGIRASAWRYGQTAIVTMIEHEQSHGNVAFELFYPTGPFAILPMRATGDAAPGTRSAIVWSVENEDAPAMLALPERALAAEVAKRMGGFLGDVKLIAPASSYPLGFHHAERYTDTRLALIGDAAHGIHPIAGQGFNMGLRDVAALAEVLVDGARLGLDLGDAQLLARYEGWRRFDNMMVASVTDALNRLFAVKGRPAAAVRRLGLAAVERIPPLKRFFMAEARGETGDLPKLLQGLTV</sequence>
<gene>
    <name evidence="9" type="ORF">ACFOMD_18120</name>
</gene>
<dbReference type="Proteomes" id="UP001595615">
    <property type="component" value="Unassembled WGS sequence"/>
</dbReference>
<dbReference type="EMBL" id="JBHRXV010000017">
    <property type="protein sequence ID" value="MFC3714489.1"/>
    <property type="molecule type" value="Genomic_DNA"/>
</dbReference>
<organism evidence="9 10">
    <name type="scientific">Sphingoaurantiacus capsulatus</name>
    <dbReference type="NCBI Taxonomy" id="1771310"/>
    <lineage>
        <taxon>Bacteria</taxon>
        <taxon>Pseudomonadati</taxon>
        <taxon>Pseudomonadota</taxon>
        <taxon>Alphaproteobacteria</taxon>
        <taxon>Sphingomonadales</taxon>
        <taxon>Sphingosinicellaceae</taxon>
        <taxon>Sphingoaurantiacus</taxon>
    </lineage>
</organism>
<keyword evidence="4" id="KW-0285">Flavoprotein</keyword>
<evidence type="ECO:0000313" key="10">
    <source>
        <dbReference type="Proteomes" id="UP001595615"/>
    </source>
</evidence>
<evidence type="ECO:0000259" key="8">
    <source>
        <dbReference type="Pfam" id="PF01494"/>
    </source>
</evidence>
<dbReference type="Pfam" id="PF01494">
    <property type="entry name" value="FAD_binding_3"/>
    <property type="match status" value="1"/>
</dbReference>
<comment type="cofactor">
    <cofactor evidence="1">
        <name>FAD</name>
        <dbReference type="ChEBI" id="CHEBI:57692"/>
    </cofactor>
</comment>
<keyword evidence="10" id="KW-1185">Reference proteome</keyword>
<dbReference type="PRINTS" id="PR00420">
    <property type="entry name" value="RNGMNOXGNASE"/>
</dbReference>
<evidence type="ECO:0000313" key="9">
    <source>
        <dbReference type="EMBL" id="MFC3714489.1"/>
    </source>
</evidence>
<proteinExistence type="inferred from homology"/>
<dbReference type="Gene3D" id="3.50.50.60">
    <property type="entry name" value="FAD/NAD(P)-binding domain"/>
    <property type="match status" value="2"/>
</dbReference>
<dbReference type="InterPro" id="IPR018168">
    <property type="entry name" value="Ubi_Hdrlase_CS"/>
</dbReference>
<dbReference type="PANTHER" id="PTHR43876">
    <property type="entry name" value="UBIQUINONE BIOSYNTHESIS MONOOXYGENASE COQ6, MITOCHONDRIAL"/>
    <property type="match status" value="1"/>
</dbReference>
<evidence type="ECO:0000256" key="6">
    <source>
        <dbReference type="ARBA" id="ARBA00023002"/>
    </source>
</evidence>
<dbReference type="SUPFAM" id="SSF51905">
    <property type="entry name" value="FAD/NAD(P)-binding domain"/>
    <property type="match status" value="1"/>
</dbReference>
<evidence type="ECO:0000256" key="2">
    <source>
        <dbReference type="ARBA" id="ARBA00004749"/>
    </source>
</evidence>
<dbReference type="NCBIfam" id="TIGR01988">
    <property type="entry name" value="Ubi-OHases"/>
    <property type="match status" value="1"/>
</dbReference>
<comment type="caution">
    <text evidence="9">The sequence shown here is derived from an EMBL/GenBank/DDBJ whole genome shotgun (WGS) entry which is preliminary data.</text>
</comment>
<evidence type="ECO:0000256" key="5">
    <source>
        <dbReference type="ARBA" id="ARBA00022827"/>
    </source>
</evidence>
<evidence type="ECO:0000256" key="4">
    <source>
        <dbReference type="ARBA" id="ARBA00022630"/>
    </source>
</evidence>